<dbReference type="HOGENOM" id="CLU_087539_3_2_9"/>
<evidence type="ECO:0000256" key="2">
    <source>
        <dbReference type="PROSITE-ProRule" id="PRU00335"/>
    </source>
</evidence>
<dbReference type="InterPro" id="IPR050624">
    <property type="entry name" value="HTH-type_Tx_Regulator"/>
</dbReference>
<feature type="domain" description="HTH tetR-type" evidence="3">
    <location>
        <begin position="2"/>
        <end position="62"/>
    </location>
</feature>
<evidence type="ECO:0000313" key="5">
    <source>
        <dbReference type="Proteomes" id="UP000003987"/>
    </source>
</evidence>
<dbReference type="PANTHER" id="PTHR43479">
    <property type="entry name" value="ACREF/ENVCD OPERON REPRESSOR-RELATED"/>
    <property type="match status" value="1"/>
</dbReference>
<feature type="DNA-binding region" description="H-T-H motif" evidence="2">
    <location>
        <begin position="25"/>
        <end position="44"/>
    </location>
</feature>
<sequence length="183" mass="21051">MNRTVRDFQNALEALLRTKPFEKITVDQICNEALLHRSSFYRYFHDKYDLLEQLINNRLHQLMTAAPDEESFIEAEVNYLNDNKNIFRHLAADNANSTLYAEMLRIISEVLMKQSADHTNQGEVIKAIRRSDNPELQACTFGGAIMGALYWWQSNNYDVPVAEVVDFIKQSVLPFSTVSTTNA</sequence>
<dbReference type="InterPro" id="IPR009057">
    <property type="entry name" value="Homeodomain-like_sf"/>
</dbReference>
<dbReference type="eggNOG" id="COG1309">
    <property type="taxonomic scope" value="Bacteria"/>
</dbReference>
<dbReference type="GO" id="GO:0003677">
    <property type="term" value="F:DNA binding"/>
    <property type="evidence" value="ECO:0007669"/>
    <property type="project" value="UniProtKB-UniRule"/>
</dbReference>
<dbReference type="Pfam" id="PF00440">
    <property type="entry name" value="TetR_N"/>
    <property type="match status" value="1"/>
</dbReference>
<name>C7XX34_9LACO</name>
<dbReference type="SUPFAM" id="SSF46689">
    <property type="entry name" value="Homeodomain-like"/>
    <property type="match status" value="1"/>
</dbReference>
<dbReference type="Proteomes" id="UP000003987">
    <property type="component" value="Unassembled WGS sequence"/>
</dbReference>
<organism evidence="4 5">
    <name type="scientific">Limosilactobacillus coleohominis 101-4-CHN</name>
    <dbReference type="NCBI Taxonomy" id="575594"/>
    <lineage>
        <taxon>Bacteria</taxon>
        <taxon>Bacillati</taxon>
        <taxon>Bacillota</taxon>
        <taxon>Bacilli</taxon>
        <taxon>Lactobacillales</taxon>
        <taxon>Lactobacillaceae</taxon>
        <taxon>Limosilactobacillus</taxon>
    </lineage>
</organism>
<evidence type="ECO:0000313" key="4">
    <source>
        <dbReference type="EMBL" id="EEU29854.1"/>
    </source>
</evidence>
<dbReference type="EMBL" id="GG698805">
    <property type="protein sequence ID" value="EEU29854.1"/>
    <property type="molecule type" value="Genomic_DNA"/>
</dbReference>
<dbReference type="STRING" id="575594.HMPREF0501_01319"/>
<keyword evidence="5" id="KW-1185">Reference proteome</keyword>
<dbReference type="RefSeq" id="WP_006917191.1">
    <property type="nucleotide sequence ID" value="NZ_GG698805.1"/>
</dbReference>
<dbReference type="PANTHER" id="PTHR43479:SF7">
    <property type="entry name" value="TETR-FAMILY TRANSCRIPTIONAL REGULATOR"/>
    <property type="match status" value="1"/>
</dbReference>
<keyword evidence="1 2" id="KW-0238">DNA-binding</keyword>
<evidence type="ECO:0000259" key="3">
    <source>
        <dbReference type="PROSITE" id="PS50977"/>
    </source>
</evidence>
<dbReference type="InterPro" id="IPR039532">
    <property type="entry name" value="TetR_C_Firmicutes"/>
</dbReference>
<gene>
    <name evidence="4" type="ORF">HMPREF0501_01319</name>
</gene>
<dbReference type="PROSITE" id="PS50977">
    <property type="entry name" value="HTH_TETR_2"/>
    <property type="match status" value="1"/>
</dbReference>
<dbReference type="AlphaFoldDB" id="C7XX34"/>
<reference evidence="4 5" key="1">
    <citation type="submission" date="2009-06" db="EMBL/GenBank/DDBJ databases">
        <title>The Genome Sequence of Lactobacillus coleohominis strain 101-4-CHN.</title>
        <authorList>
            <consortium name="The Broad Institute Genome Sequencing Platform"/>
            <person name="Ward D."/>
            <person name="Young S.K."/>
            <person name="Zeng Q."/>
            <person name="Koehrsen M."/>
            <person name="Alvarado L."/>
            <person name="Berlin A."/>
            <person name="Borenstein D."/>
            <person name="Chen Z."/>
            <person name="Engels R."/>
            <person name="Freedman E."/>
            <person name="Gellesch M."/>
            <person name="Goldberg J."/>
            <person name="Griggs A."/>
            <person name="Gujja S."/>
            <person name="Heiman D."/>
            <person name="Hepburn T."/>
            <person name="Howarth C."/>
            <person name="Jen D."/>
            <person name="Larson L."/>
            <person name="Lewis B."/>
            <person name="Mehta T."/>
            <person name="Park D."/>
            <person name="Pearson M."/>
            <person name="Roberts A."/>
            <person name="Saif S."/>
            <person name="Shea T."/>
            <person name="Shenoy N."/>
            <person name="Sisk P."/>
            <person name="Stolte C."/>
            <person name="Sykes S."/>
            <person name="Walk T."/>
            <person name="White J."/>
            <person name="Yandava C."/>
            <person name="Liu Y."/>
            <person name="Xu Q."/>
            <person name="Lander E."/>
            <person name="Nusbaum C."/>
            <person name="Galagan J."/>
            <person name="Birren B."/>
        </authorList>
    </citation>
    <scope>NUCLEOTIDE SEQUENCE [LARGE SCALE GENOMIC DNA]</scope>
    <source>
        <strain evidence="4 5">101-4-CHN</strain>
    </source>
</reference>
<proteinExistence type="predicted"/>
<dbReference type="Pfam" id="PF14278">
    <property type="entry name" value="TetR_C_8"/>
    <property type="match status" value="1"/>
</dbReference>
<evidence type="ECO:0000256" key="1">
    <source>
        <dbReference type="ARBA" id="ARBA00023125"/>
    </source>
</evidence>
<dbReference type="InterPro" id="IPR001647">
    <property type="entry name" value="HTH_TetR"/>
</dbReference>
<accession>C7XX34</accession>
<dbReference type="Gene3D" id="1.10.357.10">
    <property type="entry name" value="Tetracycline Repressor, domain 2"/>
    <property type="match status" value="1"/>
</dbReference>
<protein>
    <submittedName>
        <fullName evidence="4">Transcriptional regulator, TetR family</fullName>
    </submittedName>
</protein>